<dbReference type="EMBL" id="AOGT01002190">
    <property type="protein sequence ID" value="EMG46025.1"/>
    <property type="molecule type" value="Genomic_DNA"/>
</dbReference>
<gene>
    <name evidence="10" type="ORF">G210_3743</name>
</gene>
<reference evidence="10 11" key="1">
    <citation type="submission" date="2013-02" db="EMBL/GenBank/DDBJ databases">
        <title>Genome sequence of Candida maltosa Xu316, a potential industrial strain for xylitol and ethanol production.</title>
        <authorList>
            <person name="Yu J."/>
            <person name="Wang Q."/>
            <person name="Geng X."/>
            <person name="Bao W."/>
            <person name="He P."/>
            <person name="Cai J."/>
        </authorList>
    </citation>
    <scope>NUCLEOTIDE SEQUENCE [LARGE SCALE GENOMIC DNA]</scope>
    <source>
        <strain evidence="11">Xu316</strain>
    </source>
</reference>
<dbReference type="GO" id="GO:0008270">
    <property type="term" value="F:zinc ion binding"/>
    <property type="evidence" value="ECO:0007669"/>
    <property type="project" value="UniProtKB-KW"/>
</dbReference>
<feature type="compositionally biased region" description="Low complexity" evidence="8">
    <location>
        <begin position="1"/>
        <end position="51"/>
    </location>
</feature>
<dbReference type="STRING" id="1245528.M3JT51"/>
<dbReference type="eggNOG" id="KOG1721">
    <property type="taxonomic scope" value="Eukaryota"/>
</dbReference>
<dbReference type="HOGENOM" id="CLU_006466_1_0_1"/>
<feature type="compositionally biased region" description="Low complexity" evidence="8">
    <location>
        <begin position="148"/>
        <end position="157"/>
    </location>
</feature>
<dbReference type="InterPro" id="IPR007219">
    <property type="entry name" value="XnlR_reg_dom"/>
</dbReference>
<feature type="region of interest" description="Disordered" evidence="8">
    <location>
        <begin position="597"/>
        <end position="637"/>
    </location>
</feature>
<dbReference type="GO" id="GO:0000978">
    <property type="term" value="F:RNA polymerase II cis-regulatory region sequence-specific DNA binding"/>
    <property type="evidence" value="ECO:0007669"/>
    <property type="project" value="InterPro"/>
</dbReference>
<dbReference type="PANTHER" id="PTHR40626">
    <property type="entry name" value="MIP31509P"/>
    <property type="match status" value="1"/>
</dbReference>
<feature type="region of interest" description="Disordered" evidence="8">
    <location>
        <begin position="126"/>
        <end position="174"/>
    </location>
</feature>
<dbReference type="Pfam" id="PF04082">
    <property type="entry name" value="Fungal_trans"/>
    <property type="match status" value="1"/>
</dbReference>
<feature type="compositionally biased region" description="Polar residues" evidence="8">
    <location>
        <begin position="403"/>
        <end position="416"/>
    </location>
</feature>
<feature type="compositionally biased region" description="Low complexity" evidence="8">
    <location>
        <begin position="388"/>
        <end position="402"/>
    </location>
</feature>
<feature type="region of interest" description="Disordered" evidence="8">
    <location>
        <begin position="1"/>
        <end position="56"/>
    </location>
</feature>
<dbReference type="Gene3D" id="3.30.160.60">
    <property type="entry name" value="Classic Zinc Finger"/>
    <property type="match status" value="1"/>
</dbReference>
<evidence type="ECO:0000313" key="10">
    <source>
        <dbReference type="EMBL" id="EMG46025.1"/>
    </source>
</evidence>
<dbReference type="InterPro" id="IPR036236">
    <property type="entry name" value="Znf_C2H2_sf"/>
</dbReference>
<evidence type="ECO:0000256" key="8">
    <source>
        <dbReference type="SAM" id="MobiDB-lite"/>
    </source>
</evidence>
<feature type="region of interest" description="Disordered" evidence="8">
    <location>
        <begin position="280"/>
        <end position="304"/>
    </location>
</feature>
<keyword evidence="3" id="KW-0677">Repeat</keyword>
<organism evidence="10 11">
    <name type="scientific">Candida maltosa (strain Xu316)</name>
    <name type="common">Yeast</name>
    <dbReference type="NCBI Taxonomy" id="1245528"/>
    <lineage>
        <taxon>Eukaryota</taxon>
        <taxon>Fungi</taxon>
        <taxon>Dikarya</taxon>
        <taxon>Ascomycota</taxon>
        <taxon>Saccharomycotina</taxon>
        <taxon>Pichiomycetes</taxon>
        <taxon>Debaryomycetaceae</taxon>
        <taxon>Candida/Lodderomyces clade</taxon>
        <taxon>Candida</taxon>
    </lineage>
</organism>
<comment type="caution">
    <text evidence="10">The sequence shown here is derived from an EMBL/GenBank/DDBJ whole genome shotgun (WGS) entry which is preliminary data.</text>
</comment>
<dbReference type="PANTHER" id="PTHR40626:SF11">
    <property type="entry name" value="ZINC FINGER PROTEIN YPR022C"/>
    <property type="match status" value="1"/>
</dbReference>
<keyword evidence="2" id="KW-0479">Metal-binding</keyword>
<dbReference type="PROSITE" id="PS00028">
    <property type="entry name" value="ZINC_FINGER_C2H2_1"/>
    <property type="match status" value="1"/>
</dbReference>
<keyword evidence="11" id="KW-1185">Reference proteome</keyword>
<dbReference type="OrthoDB" id="1405595at2759"/>
<dbReference type="GO" id="GO:0006351">
    <property type="term" value="P:DNA-templated transcription"/>
    <property type="evidence" value="ECO:0007669"/>
    <property type="project" value="InterPro"/>
</dbReference>
<evidence type="ECO:0000256" key="4">
    <source>
        <dbReference type="ARBA" id="ARBA00022771"/>
    </source>
</evidence>
<dbReference type="SMART" id="SM00355">
    <property type="entry name" value="ZnF_C2H2"/>
    <property type="match status" value="2"/>
</dbReference>
<feature type="region of interest" description="Disordered" evidence="8">
    <location>
        <begin position="192"/>
        <end position="225"/>
    </location>
</feature>
<keyword evidence="6" id="KW-0539">Nucleus</keyword>
<evidence type="ECO:0000256" key="7">
    <source>
        <dbReference type="PROSITE-ProRule" id="PRU00042"/>
    </source>
</evidence>
<keyword evidence="4 7" id="KW-0863">Zinc-finger</keyword>
<dbReference type="Pfam" id="PF00096">
    <property type="entry name" value="zf-C2H2"/>
    <property type="match status" value="1"/>
</dbReference>
<dbReference type="GO" id="GO:0000981">
    <property type="term" value="F:DNA-binding transcription factor activity, RNA polymerase II-specific"/>
    <property type="evidence" value="ECO:0007669"/>
    <property type="project" value="InterPro"/>
</dbReference>
<protein>
    <submittedName>
        <fullName evidence="10">Putative zinc finger protein</fullName>
    </submittedName>
</protein>
<name>M3JT51_CANMX</name>
<evidence type="ECO:0000259" key="9">
    <source>
        <dbReference type="PROSITE" id="PS50157"/>
    </source>
</evidence>
<evidence type="ECO:0000313" key="11">
    <source>
        <dbReference type="Proteomes" id="UP000011777"/>
    </source>
</evidence>
<dbReference type="SUPFAM" id="SSF57667">
    <property type="entry name" value="beta-beta-alpha zinc fingers"/>
    <property type="match status" value="1"/>
</dbReference>
<dbReference type="GO" id="GO:0000785">
    <property type="term" value="C:chromatin"/>
    <property type="evidence" value="ECO:0007669"/>
    <property type="project" value="TreeGrafter"/>
</dbReference>
<keyword evidence="5" id="KW-0862">Zinc</keyword>
<dbReference type="InterPro" id="IPR013087">
    <property type="entry name" value="Znf_C2H2_type"/>
</dbReference>
<dbReference type="InterPro" id="IPR051059">
    <property type="entry name" value="VerF-like"/>
</dbReference>
<sequence>MSSTSPETSTNSSVNTPDNNVNDTTKPSSTSSSRKKSVSVANNNNNNTTTTTKKKKRSLGVFPCTHCDKIFTRSDHLARHNLNHEPKEVYVCEFMIDYHGSQTKCGKSFVRKDLKERHIKRHYELLKLDSETGNNNNKPTTRKRKESVSSTTSSTSSGMQISNLVDEHDKSPQRKIVKLEPSQQYIQAMNNTITNNHLPPPPQNQTPIPVANSSSSQQSSPRYPTTMQFNNQNNLNNLYKSYGTTIPQNDILSWLFNDSPQGSLQVNSSPEAAQLQQQLQQQQQQQQQQQMQLPPNSGVPPVIPSPYGGSQFSPMADHIQAGIIGNPTTSQVGFSNNFPAEMTAFSNSYGTDINIFSNNDNPLDEVFYRNYQSMQNPHQLSTVNQHENGLPNLGLSLSSASPTNTVESSNDNATEGSQDESKLLHHAEKNTPENKSYFVDAELFNDILQSVSVSRQDLPFETKAAVEDRISFYLYSYWKHFHTQFTFLHKPSFDTKRTAEPLLLVAMIAVGACYSFPETAEALAKEYKQSPEFKFTLQLAKPLRFAIFEHEDFKSPVKLWILQSLNMLEWIEKNFLTRRMHERAHLHHGTTVQLLRRSPILGGNPTQNKKGNTSNSSSAGEESELEEKNNTSDNTDRDLFDQWVESESMKRITFMTFYLDITDNIKFRHNPQILFYQLQLLNLPCDDEHLWESNDVNGSFKKLVKRQRKLQDNINNDNGKKKKVKSDSFLAALKKLLKPSKSNDFKNKSIFTQKILLAGLISLMYQMQQTDLQNSSSLLSTQTSHVNNKVWKEMLIRAFDNWYFERMQGFTTESNSNGLSMFSIPNQNVPFPIFYLTQIIGLPEINHYDIAIYTGSPANQSVDATLKDHYIVQQKLNNIWSKNNKNPENLRGIIYCYKLLVKLMFDEQGKPLDWYANCDYYDVMNAVSNATLVLWSYCFSTNGLESHKYSEQNQDFTNLPFAEDGYHYLSRIKDHFVKVAKPDGPEAISKYVAMLPQIPNKQNISGLCFLISSKLMNSQWEIIREHAKLIFNCGLRSIGKRTVLCEDLFTNEFK</sequence>
<dbReference type="AlphaFoldDB" id="M3JT51"/>
<evidence type="ECO:0000256" key="6">
    <source>
        <dbReference type="ARBA" id="ARBA00023242"/>
    </source>
</evidence>
<accession>M3JT51</accession>
<feature type="compositionally biased region" description="Basic and acidic residues" evidence="8">
    <location>
        <begin position="626"/>
        <end position="637"/>
    </location>
</feature>
<feature type="compositionally biased region" description="Low complexity" evidence="8">
    <location>
        <begin position="280"/>
        <end position="293"/>
    </location>
</feature>
<feature type="domain" description="C2H2-type" evidence="9">
    <location>
        <begin position="62"/>
        <end position="89"/>
    </location>
</feature>
<feature type="region of interest" description="Disordered" evidence="8">
    <location>
        <begin position="382"/>
        <end position="421"/>
    </location>
</feature>
<proteinExistence type="predicted"/>
<dbReference type="OMA" id="ALTNTKW"/>
<evidence type="ECO:0000256" key="1">
    <source>
        <dbReference type="ARBA" id="ARBA00004123"/>
    </source>
</evidence>
<evidence type="ECO:0000256" key="5">
    <source>
        <dbReference type="ARBA" id="ARBA00022833"/>
    </source>
</evidence>
<evidence type="ECO:0000256" key="3">
    <source>
        <dbReference type="ARBA" id="ARBA00022737"/>
    </source>
</evidence>
<dbReference type="CDD" id="cd12148">
    <property type="entry name" value="fungal_TF_MHR"/>
    <property type="match status" value="1"/>
</dbReference>
<comment type="subcellular location">
    <subcellularLocation>
        <location evidence="1">Nucleus</location>
    </subcellularLocation>
</comment>
<dbReference type="PROSITE" id="PS50157">
    <property type="entry name" value="ZINC_FINGER_C2H2_2"/>
    <property type="match status" value="1"/>
</dbReference>
<dbReference type="Proteomes" id="UP000011777">
    <property type="component" value="Unassembled WGS sequence"/>
</dbReference>
<feature type="compositionally biased region" description="Low complexity" evidence="8">
    <location>
        <begin position="205"/>
        <end position="220"/>
    </location>
</feature>
<dbReference type="GO" id="GO:0005634">
    <property type="term" value="C:nucleus"/>
    <property type="evidence" value="ECO:0007669"/>
    <property type="project" value="UniProtKB-SubCell"/>
</dbReference>
<evidence type="ECO:0000256" key="2">
    <source>
        <dbReference type="ARBA" id="ARBA00022723"/>
    </source>
</evidence>